<dbReference type="Gene3D" id="3.40.50.300">
    <property type="entry name" value="P-loop containing nucleotide triphosphate hydrolases"/>
    <property type="match status" value="1"/>
</dbReference>
<dbReference type="AlphaFoldDB" id="A0A370DT69"/>
<evidence type="ECO:0000313" key="2">
    <source>
        <dbReference type="EMBL" id="RDH87664.1"/>
    </source>
</evidence>
<dbReference type="SUPFAM" id="SSF52540">
    <property type="entry name" value="P-loop containing nucleoside triphosphate hydrolases"/>
    <property type="match status" value="1"/>
</dbReference>
<keyword evidence="2" id="KW-0347">Helicase</keyword>
<dbReference type="InterPro" id="IPR001650">
    <property type="entry name" value="Helicase_C-like"/>
</dbReference>
<dbReference type="Pfam" id="PF00271">
    <property type="entry name" value="Helicase_C"/>
    <property type="match status" value="1"/>
</dbReference>
<gene>
    <name evidence="2" type="ORF">DIZ78_03655</name>
</gene>
<evidence type="ECO:0000313" key="3">
    <source>
        <dbReference type="Proteomes" id="UP000254771"/>
    </source>
</evidence>
<name>A0A370DT69_9GAMM</name>
<proteinExistence type="predicted"/>
<keyword evidence="2" id="KW-0547">Nucleotide-binding</keyword>
<sequence>MIMFTEPRRRLIDWVRKQLIGPPEPASDSPDLRGVLPTERFPCGALYPTSQWGEGIDPASEDVNEAEGTTEVAGESTAELAVVRRYIPPSSLGFSFFIKGEDIRFQVLSRAVRYERTERDERGQYKNDWKRSELISGQENDEEFENISCPGRDQRQSFSNLVDKARVDVQWRHFVDGWIVTVSLCNAQELADSATGRDYVYERAEKTLFEASLRCVIDAGDVGVYPRVDRSLLDQEEQEIELQYAHRHIYAIGHGCAANWEVKDGKVVELRSETMPAVEVPQMTADTGSGGEPVLSLARLADIDNVHATLLPELDDFISGYASWVASQQGNIPGLPADDRAAASRMVERMNTAVSRMRVGLRLLGDNAQARLAFALANSAMLDQMRQHDRLQGKPRADDAYRWRPFQLAFLLTTLESTANEDNEFRDTVDLIWFPTGGGKTEAYLGLIAFQITLRHLRHSDTGGGTAILMRYTLRLLTRDQFIRATRLICALELIRRERNDLGSAPITIGMWVGEATSPNTFRKAAELVNKAIAANEKPELVLDHCPWCGQDFEADRNYDSTTQHFHFLCRNPDCGFGASPDGVLPCNIVDEALYDEPPTMLVATVDKFARLAWEERANAFLGGTQHRPPELIIQDELHLIASALGSVAGLYEAAIDTVLQLRGVYPKYIASTATIRMADQQVKRLYGREVAVFPPPGLSCDDAYFARTVPLEQRPGRIYVGYLAPMLNRQQCLAPLAAALLLAPHVLFESDQHEQELLDAWWTQVVYHGSLKGVGNSHTAFASDVRDFMRLLSGTTEAQAQENEKARKQERSTPSIAQLTSLQTAAQNADIFARLSKTREEDGCLDAVLATNMISVGLDVARLALMIINGQPLTTAEYIQASSRVGRSEAPGVVFANYYREQARSLSHYESFRPYHEAFYRFVEPTSVTPYTYQARLRALPAALVIVMRHGGFGLLNNGAAANFDPNNSQVSKAVEQLKRRCVLSAPDQVDEVSGHIDALIADWLIEVERCRLARRQLEYQVPEKDNGRDRLLYNHDDRIRGLWPTLQSLRNVENTALLKAL</sequence>
<feature type="domain" description="Helicase C-terminal" evidence="1">
    <location>
        <begin position="804"/>
        <end position="890"/>
    </location>
</feature>
<protein>
    <submittedName>
        <fullName evidence="2">Helicase</fullName>
    </submittedName>
</protein>
<keyword evidence="3" id="KW-1185">Reference proteome</keyword>
<accession>A0A370DT69</accession>
<keyword evidence="2" id="KW-0378">Hydrolase</keyword>
<organism evidence="2 3">
    <name type="scientific">endosymbiont of Escarpia spicata</name>
    <dbReference type="NCBI Taxonomy" id="2200908"/>
    <lineage>
        <taxon>Bacteria</taxon>
        <taxon>Pseudomonadati</taxon>
        <taxon>Pseudomonadota</taxon>
        <taxon>Gammaproteobacteria</taxon>
        <taxon>sulfur-oxidizing symbionts</taxon>
    </lineage>
</organism>
<dbReference type="GO" id="GO:0004386">
    <property type="term" value="F:helicase activity"/>
    <property type="evidence" value="ECO:0007669"/>
    <property type="project" value="UniProtKB-KW"/>
</dbReference>
<dbReference type="Proteomes" id="UP000254771">
    <property type="component" value="Unassembled WGS sequence"/>
</dbReference>
<dbReference type="CDD" id="cd18785">
    <property type="entry name" value="SF2_C"/>
    <property type="match status" value="1"/>
</dbReference>
<keyword evidence="2" id="KW-0067">ATP-binding</keyword>
<dbReference type="SMART" id="SM00490">
    <property type="entry name" value="HELICc"/>
    <property type="match status" value="1"/>
</dbReference>
<comment type="caution">
    <text evidence="2">The sequence shown here is derived from an EMBL/GenBank/DDBJ whole genome shotgun (WGS) entry which is preliminary data.</text>
</comment>
<reference evidence="2 3" key="1">
    <citation type="journal article" date="2018" name="ISME J.">
        <title>Endosymbiont genomes yield clues of tubeworm success.</title>
        <authorList>
            <person name="Li Y."/>
            <person name="Liles M.R."/>
            <person name="Halanych K.M."/>
        </authorList>
    </citation>
    <scope>NUCLEOTIDE SEQUENCE [LARGE SCALE GENOMIC DNA]</scope>
    <source>
        <strain evidence="2">A1462</strain>
    </source>
</reference>
<dbReference type="EMBL" id="QFXE01000005">
    <property type="protein sequence ID" value="RDH87664.1"/>
    <property type="molecule type" value="Genomic_DNA"/>
</dbReference>
<evidence type="ECO:0000259" key="1">
    <source>
        <dbReference type="SMART" id="SM00490"/>
    </source>
</evidence>
<dbReference type="InterPro" id="IPR027417">
    <property type="entry name" value="P-loop_NTPase"/>
</dbReference>